<reference evidence="4 5" key="1">
    <citation type="submission" date="2018-11" db="EMBL/GenBank/DDBJ databases">
        <authorList>
            <consortium name="Pathogen Informatics"/>
        </authorList>
    </citation>
    <scope>NUCLEOTIDE SEQUENCE [LARGE SCALE GENOMIC DNA]</scope>
</reference>
<keyword evidence="2" id="KW-0067">ATP-binding</keyword>
<dbReference type="PANTHER" id="PTHR24418">
    <property type="entry name" value="TYROSINE-PROTEIN KINASE"/>
    <property type="match status" value="1"/>
</dbReference>
<dbReference type="EMBL" id="UYRV01008501">
    <property type="protein sequence ID" value="VDK55636.1"/>
    <property type="molecule type" value="Genomic_DNA"/>
</dbReference>
<feature type="domain" description="Protein kinase" evidence="3">
    <location>
        <begin position="1"/>
        <end position="171"/>
    </location>
</feature>
<accession>A0A3P6QYE7</accession>
<dbReference type="InterPro" id="IPR011009">
    <property type="entry name" value="Kinase-like_dom_sf"/>
</dbReference>
<evidence type="ECO:0000313" key="4">
    <source>
        <dbReference type="EMBL" id="VDK55636.1"/>
    </source>
</evidence>
<organism evidence="4 5">
    <name type="scientific">Cylicostephanus goldi</name>
    <name type="common">Nematode worm</name>
    <dbReference type="NCBI Taxonomy" id="71465"/>
    <lineage>
        <taxon>Eukaryota</taxon>
        <taxon>Metazoa</taxon>
        <taxon>Ecdysozoa</taxon>
        <taxon>Nematoda</taxon>
        <taxon>Chromadorea</taxon>
        <taxon>Rhabditida</taxon>
        <taxon>Rhabditina</taxon>
        <taxon>Rhabditomorpha</taxon>
        <taxon>Strongyloidea</taxon>
        <taxon>Strongylidae</taxon>
        <taxon>Cylicostephanus</taxon>
    </lineage>
</organism>
<dbReference type="AlphaFoldDB" id="A0A3P6QYE7"/>
<sequence>MGKWFTRKALTGGPLDDYLRSKENKMKKEEMLRMIVSAGWGLEFLHSNYIIHRDISAKNCFYDTQMVKLSGFGLARKTLNYTMKSMKKLAVNWMAPETLRDFRYSQKSDVYSFGVIWEMRSMIILEGKLNDFPPETPKKLADYVLDKLWDNYAMVRALYRVEIAEGSARGG</sequence>
<name>A0A3P6QYE7_CYLGO</name>
<dbReference type="Proteomes" id="UP000271889">
    <property type="component" value="Unassembled WGS sequence"/>
</dbReference>
<dbReference type="InterPro" id="IPR008266">
    <property type="entry name" value="Tyr_kinase_AS"/>
</dbReference>
<evidence type="ECO:0000313" key="5">
    <source>
        <dbReference type="Proteomes" id="UP000271889"/>
    </source>
</evidence>
<protein>
    <recommendedName>
        <fullName evidence="3">Protein kinase domain-containing protein</fullName>
    </recommendedName>
</protein>
<dbReference type="PROSITE" id="PS50011">
    <property type="entry name" value="PROTEIN_KINASE_DOM"/>
    <property type="match status" value="1"/>
</dbReference>
<evidence type="ECO:0000256" key="2">
    <source>
        <dbReference type="ARBA" id="ARBA00022840"/>
    </source>
</evidence>
<dbReference type="GO" id="GO:0005524">
    <property type="term" value="F:ATP binding"/>
    <property type="evidence" value="ECO:0007669"/>
    <property type="project" value="UniProtKB-KW"/>
</dbReference>
<gene>
    <name evidence="4" type="ORF">CGOC_LOCUS3382</name>
</gene>
<dbReference type="OrthoDB" id="5842315at2759"/>
<keyword evidence="5" id="KW-1185">Reference proteome</keyword>
<dbReference type="InterPro" id="IPR001245">
    <property type="entry name" value="Ser-Thr/Tyr_kinase_cat_dom"/>
</dbReference>
<evidence type="ECO:0000256" key="1">
    <source>
        <dbReference type="ARBA" id="ARBA00022741"/>
    </source>
</evidence>
<dbReference type="PROSITE" id="PS00109">
    <property type="entry name" value="PROTEIN_KINASE_TYR"/>
    <property type="match status" value="1"/>
</dbReference>
<dbReference type="GO" id="GO:0004672">
    <property type="term" value="F:protein kinase activity"/>
    <property type="evidence" value="ECO:0007669"/>
    <property type="project" value="InterPro"/>
</dbReference>
<dbReference type="InterPro" id="IPR050198">
    <property type="entry name" value="Non-receptor_tyrosine_kinases"/>
</dbReference>
<keyword evidence="1" id="KW-0547">Nucleotide-binding</keyword>
<dbReference type="Gene3D" id="1.10.510.10">
    <property type="entry name" value="Transferase(Phosphotransferase) domain 1"/>
    <property type="match status" value="1"/>
</dbReference>
<evidence type="ECO:0000259" key="3">
    <source>
        <dbReference type="PROSITE" id="PS50011"/>
    </source>
</evidence>
<dbReference type="InterPro" id="IPR000719">
    <property type="entry name" value="Prot_kinase_dom"/>
</dbReference>
<dbReference type="SUPFAM" id="SSF56112">
    <property type="entry name" value="Protein kinase-like (PK-like)"/>
    <property type="match status" value="1"/>
</dbReference>
<proteinExistence type="predicted"/>
<dbReference type="Pfam" id="PF07714">
    <property type="entry name" value="PK_Tyr_Ser-Thr"/>
    <property type="match status" value="1"/>
</dbReference>